<feature type="chain" id="PRO_5005892732" evidence="5">
    <location>
        <begin position="20"/>
        <end position="142"/>
    </location>
</feature>
<proteinExistence type="inferred from homology"/>
<organism evidence="6 7">
    <name type="scientific">Parastrongyloides trichosuri</name>
    <name type="common">Possum-specific nematode worm</name>
    <dbReference type="NCBI Taxonomy" id="131310"/>
    <lineage>
        <taxon>Eukaryota</taxon>
        <taxon>Metazoa</taxon>
        <taxon>Ecdysozoa</taxon>
        <taxon>Nematoda</taxon>
        <taxon>Chromadorea</taxon>
        <taxon>Rhabditida</taxon>
        <taxon>Tylenchina</taxon>
        <taxon>Panagrolaimomorpha</taxon>
        <taxon>Strongyloidoidea</taxon>
        <taxon>Strongyloididae</taxon>
        <taxon>Parastrongyloides</taxon>
    </lineage>
</organism>
<protein>
    <submittedName>
        <fullName evidence="7">Transthyretin-like family-containing protein</fullName>
    </submittedName>
</protein>
<name>A0A0N5A662_PARTI</name>
<keyword evidence="3" id="KW-0964">Secreted</keyword>
<evidence type="ECO:0000256" key="5">
    <source>
        <dbReference type="SAM" id="SignalP"/>
    </source>
</evidence>
<keyword evidence="6" id="KW-1185">Reference proteome</keyword>
<dbReference type="GO" id="GO:0009986">
    <property type="term" value="C:cell surface"/>
    <property type="evidence" value="ECO:0007669"/>
    <property type="project" value="InterPro"/>
</dbReference>
<dbReference type="PANTHER" id="PTHR21700">
    <property type="entry name" value="TRANSTHYRETIN-LIKE FAMILY PROTEIN-RELATED"/>
    <property type="match status" value="1"/>
</dbReference>
<dbReference type="AlphaFoldDB" id="A0A0N5A662"/>
<accession>A0A0N5A662</accession>
<dbReference type="WBParaSite" id="PTRK_0001739900.1">
    <property type="protein sequence ID" value="PTRK_0001739900.1"/>
    <property type="gene ID" value="PTRK_0001739900"/>
</dbReference>
<evidence type="ECO:0000313" key="7">
    <source>
        <dbReference type="WBParaSite" id="PTRK_0001739900.1"/>
    </source>
</evidence>
<keyword evidence="4 5" id="KW-0732">Signal</keyword>
<dbReference type="InterPro" id="IPR038479">
    <property type="entry name" value="Transthyretin-like_sf"/>
</dbReference>
<evidence type="ECO:0000256" key="4">
    <source>
        <dbReference type="ARBA" id="ARBA00022729"/>
    </source>
</evidence>
<dbReference type="Gene3D" id="2.60.40.3330">
    <property type="match status" value="1"/>
</dbReference>
<dbReference type="InterPro" id="IPR001534">
    <property type="entry name" value="Transthyretin-like"/>
</dbReference>
<comment type="subcellular location">
    <subcellularLocation>
        <location evidence="1">Secreted</location>
    </subcellularLocation>
</comment>
<reference evidence="7" key="1">
    <citation type="submission" date="2017-02" db="UniProtKB">
        <authorList>
            <consortium name="WormBaseParasite"/>
        </authorList>
    </citation>
    <scope>IDENTIFICATION</scope>
</reference>
<dbReference type="Pfam" id="PF01060">
    <property type="entry name" value="TTR-52"/>
    <property type="match status" value="1"/>
</dbReference>
<evidence type="ECO:0000256" key="2">
    <source>
        <dbReference type="ARBA" id="ARBA00010112"/>
    </source>
</evidence>
<evidence type="ECO:0000256" key="1">
    <source>
        <dbReference type="ARBA" id="ARBA00004613"/>
    </source>
</evidence>
<sequence>MFLKTFILSFFVLISTINGAGLIGRKQAVAAKGTFKCNGSPAQNVKVELYDIDRLDMDDFIADTTSDKYGKFEISGTHKEFTTIEPILHIYHVCEVFNPKCPRKFSKVIPESYVKFGDTADKVFDLGTIDLSIPQEGEKKGC</sequence>
<dbReference type="GO" id="GO:0005576">
    <property type="term" value="C:extracellular region"/>
    <property type="evidence" value="ECO:0007669"/>
    <property type="project" value="UniProtKB-SubCell"/>
</dbReference>
<evidence type="ECO:0000256" key="3">
    <source>
        <dbReference type="ARBA" id="ARBA00022525"/>
    </source>
</evidence>
<evidence type="ECO:0000313" key="6">
    <source>
        <dbReference type="Proteomes" id="UP000038045"/>
    </source>
</evidence>
<comment type="similarity">
    <text evidence="2">Belongs to the nematode transthyretin-like family.</text>
</comment>
<dbReference type="Proteomes" id="UP000038045">
    <property type="component" value="Unplaced"/>
</dbReference>
<feature type="signal peptide" evidence="5">
    <location>
        <begin position="1"/>
        <end position="19"/>
    </location>
</feature>